<name>A0ABP1CPB3_9APHY</name>
<keyword evidence="6" id="KW-0496">Mitochondrion</keyword>
<evidence type="ECO:0000313" key="11">
    <source>
        <dbReference type="Proteomes" id="UP001497453"/>
    </source>
</evidence>
<evidence type="ECO:0000256" key="3">
    <source>
        <dbReference type="ARBA" id="ARBA00022692"/>
    </source>
</evidence>
<dbReference type="Proteomes" id="UP001497453">
    <property type="component" value="Chromosome 10"/>
</dbReference>
<evidence type="ECO:0000256" key="9">
    <source>
        <dbReference type="RuleBase" id="RU000488"/>
    </source>
</evidence>
<dbReference type="PRINTS" id="PR00926">
    <property type="entry name" value="MITOCARRIER"/>
</dbReference>
<feature type="repeat" description="Solcar" evidence="8">
    <location>
        <begin position="110"/>
        <end position="205"/>
    </location>
</feature>
<dbReference type="PANTHER" id="PTHR24089">
    <property type="entry name" value="SOLUTE CARRIER FAMILY 25"/>
    <property type="match status" value="1"/>
</dbReference>
<evidence type="ECO:0000256" key="2">
    <source>
        <dbReference type="ARBA" id="ARBA00022448"/>
    </source>
</evidence>
<dbReference type="InterPro" id="IPR023395">
    <property type="entry name" value="MCP_dom_sf"/>
</dbReference>
<protein>
    <recommendedName>
        <fullName evidence="12">Mitochondrial carrier protein</fullName>
    </recommendedName>
</protein>
<accession>A0ABP1CPB3</accession>
<dbReference type="SUPFAM" id="SSF103506">
    <property type="entry name" value="Mitochondrial carrier"/>
    <property type="match status" value="1"/>
</dbReference>
<keyword evidence="7 8" id="KW-0472">Membrane</keyword>
<comment type="subcellular location">
    <subcellularLocation>
        <location evidence="1">Mitochondrion membrane</location>
        <topology evidence="1">Multi-pass membrane protein</topology>
    </subcellularLocation>
</comment>
<evidence type="ECO:0000313" key="10">
    <source>
        <dbReference type="EMBL" id="CAL1697536.1"/>
    </source>
</evidence>
<dbReference type="Gene3D" id="1.50.40.10">
    <property type="entry name" value="Mitochondrial carrier domain"/>
    <property type="match status" value="1"/>
</dbReference>
<dbReference type="EMBL" id="OZ037953">
    <property type="protein sequence ID" value="CAL1697536.1"/>
    <property type="molecule type" value="Genomic_DNA"/>
</dbReference>
<dbReference type="InterPro" id="IPR018108">
    <property type="entry name" value="MCP_transmembrane"/>
</dbReference>
<evidence type="ECO:0000256" key="5">
    <source>
        <dbReference type="ARBA" id="ARBA00022989"/>
    </source>
</evidence>
<keyword evidence="3 8" id="KW-0812">Transmembrane</keyword>
<keyword evidence="4" id="KW-0677">Repeat</keyword>
<reference evidence="11" key="1">
    <citation type="submission" date="2024-04" db="EMBL/GenBank/DDBJ databases">
        <authorList>
            <person name="Shaw F."/>
            <person name="Minotto A."/>
        </authorList>
    </citation>
    <scope>NUCLEOTIDE SEQUENCE [LARGE SCALE GENOMIC DNA]</scope>
</reference>
<keyword evidence="2 9" id="KW-0813">Transport</keyword>
<organism evidence="10 11">
    <name type="scientific">Somion occarium</name>
    <dbReference type="NCBI Taxonomy" id="3059160"/>
    <lineage>
        <taxon>Eukaryota</taxon>
        <taxon>Fungi</taxon>
        <taxon>Dikarya</taxon>
        <taxon>Basidiomycota</taxon>
        <taxon>Agaricomycotina</taxon>
        <taxon>Agaricomycetes</taxon>
        <taxon>Polyporales</taxon>
        <taxon>Cerrenaceae</taxon>
        <taxon>Somion</taxon>
    </lineage>
</organism>
<evidence type="ECO:0000256" key="1">
    <source>
        <dbReference type="ARBA" id="ARBA00004225"/>
    </source>
</evidence>
<evidence type="ECO:0000256" key="8">
    <source>
        <dbReference type="PROSITE-ProRule" id="PRU00282"/>
    </source>
</evidence>
<evidence type="ECO:0000256" key="6">
    <source>
        <dbReference type="ARBA" id="ARBA00023128"/>
    </source>
</evidence>
<evidence type="ECO:0000256" key="4">
    <source>
        <dbReference type="ARBA" id="ARBA00022737"/>
    </source>
</evidence>
<keyword evidence="11" id="KW-1185">Reference proteome</keyword>
<keyword evidence="5" id="KW-1133">Transmembrane helix</keyword>
<dbReference type="PROSITE" id="PS50920">
    <property type="entry name" value="SOLCAR"/>
    <property type="match status" value="3"/>
</dbReference>
<gene>
    <name evidence="10" type="ORF">GFSPODELE1_LOCUS1707</name>
</gene>
<sequence length="309" mass="35191">MKPETTWSEVDHTFRLLLAGALAGGIAKTTIAPLDRVKILFQTHHSEYAKYMNSWRGVMNALAHILRTQGFLGLYRGHSLTLARTVPYAAIGYTMYDSMRKVLVPRPEYDTYGRRMLIGSITGMSMLPFVYPFELVRVRMAIETKHSRLRLHIWPVIKLIYREPTRHEHIFGHIRHFYRGFVITALGTIPYRGGVFLVLQTLDGWCQEHLSPESRRSYFHAINLANGGIAGTTAQAITYPLEVIRRNQQASGGFGYSEPLNFRDAARLIWKAGGWRGFYAGLGIGLVKQVPLHSISWAVWHAAKRFLHV</sequence>
<dbReference type="Pfam" id="PF00153">
    <property type="entry name" value="Mito_carr"/>
    <property type="match status" value="3"/>
</dbReference>
<comment type="similarity">
    <text evidence="9">Belongs to the mitochondrial carrier (TC 2.A.29) family.</text>
</comment>
<evidence type="ECO:0000256" key="7">
    <source>
        <dbReference type="ARBA" id="ARBA00023136"/>
    </source>
</evidence>
<feature type="repeat" description="Solcar" evidence="8">
    <location>
        <begin position="218"/>
        <end position="306"/>
    </location>
</feature>
<dbReference type="InterPro" id="IPR002067">
    <property type="entry name" value="MCP"/>
</dbReference>
<feature type="repeat" description="Solcar" evidence="8">
    <location>
        <begin position="11"/>
        <end position="102"/>
    </location>
</feature>
<evidence type="ECO:0008006" key="12">
    <source>
        <dbReference type="Google" id="ProtNLM"/>
    </source>
</evidence>
<proteinExistence type="inferred from homology"/>